<gene>
    <name evidence="1" type="ORF">LCGC14_2842740</name>
</gene>
<sequence>GYDLASKNLTIDDVLTALSDYSEKRDEMLEYILLEEYI</sequence>
<evidence type="ECO:0000313" key="1">
    <source>
        <dbReference type="EMBL" id="KKK78519.1"/>
    </source>
</evidence>
<proteinExistence type="predicted"/>
<name>A0A0F9AJ72_9ZZZZ</name>
<dbReference type="EMBL" id="LAZR01054456">
    <property type="protein sequence ID" value="KKK78519.1"/>
    <property type="molecule type" value="Genomic_DNA"/>
</dbReference>
<feature type="non-terminal residue" evidence="1">
    <location>
        <position position="1"/>
    </location>
</feature>
<dbReference type="AlphaFoldDB" id="A0A0F9AJ72"/>
<reference evidence="1" key="1">
    <citation type="journal article" date="2015" name="Nature">
        <title>Complex archaea that bridge the gap between prokaryotes and eukaryotes.</title>
        <authorList>
            <person name="Spang A."/>
            <person name="Saw J.H."/>
            <person name="Jorgensen S.L."/>
            <person name="Zaremba-Niedzwiedzka K."/>
            <person name="Martijn J."/>
            <person name="Lind A.E."/>
            <person name="van Eijk R."/>
            <person name="Schleper C."/>
            <person name="Guy L."/>
            <person name="Ettema T.J."/>
        </authorList>
    </citation>
    <scope>NUCLEOTIDE SEQUENCE</scope>
</reference>
<accession>A0A0F9AJ72</accession>
<protein>
    <submittedName>
        <fullName evidence="1">Uncharacterized protein</fullName>
    </submittedName>
</protein>
<organism evidence="1">
    <name type="scientific">marine sediment metagenome</name>
    <dbReference type="NCBI Taxonomy" id="412755"/>
    <lineage>
        <taxon>unclassified sequences</taxon>
        <taxon>metagenomes</taxon>
        <taxon>ecological metagenomes</taxon>
    </lineage>
</organism>
<comment type="caution">
    <text evidence="1">The sequence shown here is derived from an EMBL/GenBank/DDBJ whole genome shotgun (WGS) entry which is preliminary data.</text>
</comment>